<sequence>MGHAVILSFTDEEAVGLTAVELNIRNDILHRYQRFSDELRKAGWDAIVEMEGTLDPSQRVACQRAFQLYRAAAAGIDETLAELSESFDNSSEEPQWRTGSSARSGPSPRCVGQSRRQR</sequence>
<accession>A0ABU0HMA3</accession>
<evidence type="ECO:0000256" key="1">
    <source>
        <dbReference type="SAM" id="MobiDB-lite"/>
    </source>
</evidence>
<feature type="compositionally biased region" description="Polar residues" evidence="1">
    <location>
        <begin position="86"/>
        <end position="104"/>
    </location>
</feature>
<evidence type="ECO:0000313" key="2">
    <source>
        <dbReference type="EMBL" id="MDQ0443446.1"/>
    </source>
</evidence>
<feature type="region of interest" description="Disordered" evidence="1">
    <location>
        <begin position="84"/>
        <end position="118"/>
    </location>
</feature>
<reference evidence="2 3" key="1">
    <citation type="submission" date="2023-07" db="EMBL/GenBank/DDBJ databases">
        <title>Genomic Encyclopedia of Type Strains, Phase IV (KMG-IV): sequencing the most valuable type-strain genomes for metagenomic binning, comparative biology and taxonomic classification.</title>
        <authorList>
            <person name="Goeker M."/>
        </authorList>
    </citation>
    <scope>NUCLEOTIDE SEQUENCE [LARGE SCALE GENOMIC DNA]</scope>
    <source>
        <strain evidence="2 3">DSM 19562</strain>
    </source>
</reference>
<dbReference type="RefSeq" id="WP_238249469.1">
    <property type="nucleotide sequence ID" value="NZ_BPQX01000031.1"/>
</dbReference>
<dbReference type="Proteomes" id="UP001236369">
    <property type="component" value="Unassembled WGS sequence"/>
</dbReference>
<gene>
    <name evidence="2" type="ORF">QO016_002949</name>
</gene>
<keyword evidence="3" id="KW-1185">Reference proteome</keyword>
<proteinExistence type="predicted"/>
<evidence type="ECO:0000313" key="3">
    <source>
        <dbReference type="Proteomes" id="UP001236369"/>
    </source>
</evidence>
<protein>
    <submittedName>
        <fullName evidence="2">Uncharacterized protein</fullName>
    </submittedName>
</protein>
<organism evidence="2 3">
    <name type="scientific">Methylobacterium persicinum</name>
    <dbReference type="NCBI Taxonomy" id="374426"/>
    <lineage>
        <taxon>Bacteria</taxon>
        <taxon>Pseudomonadati</taxon>
        <taxon>Pseudomonadota</taxon>
        <taxon>Alphaproteobacteria</taxon>
        <taxon>Hyphomicrobiales</taxon>
        <taxon>Methylobacteriaceae</taxon>
        <taxon>Methylobacterium</taxon>
    </lineage>
</organism>
<dbReference type="EMBL" id="JAUSVV010000006">
    <property type="protein sequence ID" value="MDQ0443446.1"/>
    <property type="molecule type" value="Genomic_DNA"/>
</dbReference>
<name>A0ABU0HMA3_9HYPH</name>
<comment type="caution">
    <text evidence="2">The sequence shown here is derived from an EMBL/GenBank/DDBJ whole genome shotgun (WGS) entry which is preliminary data.</text>
</comment>